<comment type="caution">
    <text evidence="2">The sequence shown here is derived from an EMBL/GenBank/DDBJ whole genome shotgun (WGS) entry which is preliminary data.</text>
</comment>
<feature type="compositionally biased region" description="Polar residues" evidence="1">
    <location>
        <begin position="10"/>
        <end position="20"/>
    </location>
</feature>
<protein>
    <submittedName>
        <fullName evidence="2">Uncharacterized protein</fullName>
    </submittedName>
</protein>
<evidence type="ECO:0000256" key="1">
    <source>
        <dbReference type="SAM" id="MobiDB-lite"/>
    </source>
</evidence>
<sequence>MLARAKERIQATQHGSTNQDTLFKPAAPCAHWGRTLYGICLDSRPRRKLNSISFHVAANLRRLLRPRQQRLLPACCNSKLESHSDRPRRVGHPVRPGTWSKSRNPFGRLGVATRCGARLFHAMIHDNHLGCGTGIETGAHRCD</sequence>
<name>A0A2C5XSW6_9HYPO</name>
<evidence type="ECO:0000313" key="3">
    <source>
        <dbReference type="Proteomes" id="UP000226192"/>
    </source>
</evidence>
<organism evidence="2 3">
    <name type="scientific">Ophiocordyceps australis</name>
    <dbReference type="NCBI Taxonomy" id="1399860"/>
    <lineage>
        <taxon>Eukaryota</taxon>
        <taxon>Fungi</taxon>
        <taxon>Dikarya</taxon>
        <taxon>Ascomycota</taxon>
        <taxon>Pezizomycotina</taxon>
        <taxon>Sordariomycetes</taxon>
        <taxon>Hypocreomycetidae</taxon>
        <taxon>Hypocreales</taxon>
        <taxon>Ophiocordycipitaceae</taxon>
        <taxon>Ophiocordyceps</taxon>
    </lineage>
</organism>
<evidence type="ECO:0000313" key="2">
    <source>
        <dbReference type="EMBL" id="PHH59557.1"/>
    </source>
</evidence>
<dbReference type="Proteomes" id="UP000226192">
    <property type="component" value="Unassembled WGS sequence"/>
</dbReference>
<dbReference type="AlphaFoldDB" id="A0A2C5XSW6"/>
<reference evidence="2 3" key="1">
    <citation type="submission" date="2017-06" db="EMBL/GenBank/DDBJ databases">
        <title>Ant-infecting Ophiocordyceps genomes reveal a high diversity of potential behavioral manipulation genes and a possible major role for enterotoxins.</title>
        <authorList>
            <person name="De Bekker C."/>
            <person name="Evans H.C."/>
            <person name="Brachmann A."/>
            <person name="Hughes D.P."/>
        </authorList>
    </citation>
    <scope>NUCLEOTIDE SEQUENCE [LARGE SCALE GENOMIC DNA]</scope>
    <source>
        <strain evidence="2 3">Map64</strain>
    </source>
</reference>
<accession>A0A2C5XSW6</accession>
<dbReference type="EMBL" id="NJET01000197">
    <property type="protein sequence ID" value="PHH59557.1"/>
    <property type="molecule type" value="Genomic_DNA"/>
</dbReference>
<proteinExistence type="predicted"/>
<feature type="region of interest" description="Disordered" evidence="1">
    <location>
        <begin position="1"/>
        <end position="20"/>
    </location>
</feature>
<gene>
    <name evidence="2" type="ORF">CDD81_2864</name>
</gene>
<keyword evidence="3" id="KW-1185">Reference proteome</keyword>